<organism evidence="1">
    <name type="scientific">marine sediment metagenome</name>
    <dbReference type="NCBI Taxonomy" id="412755"/>
    <lineage>
        <taxon>unclassified sequences</taxon>
        <taxon>metagenomes</taxon>
        <taxon>ecological metagenomes</taxon>
    </lineage>
</organism>
<comment type="caution">
    <text evidence="1">The sequence shown here is derived from an EMBL/GenBank/DDBJ whole genome shotgun (WGS) entry which is preliminary data.</text>
</comment>
<protein>
    <submittedName>
        <fullName evidence="1">Uncharacterized protein</fullName>
    </submittedName>
</protein>
<accession>X1Q501</accession>
<name>X1Q501_9ZZZZ</name>
<proteinExistence type="predicted"/>
<reference evidence="1" key="1">
    <citation type="journal article" date="2014" name="Front. Microbiol.">
        <title>High frequency of phylogenetically diverse reductive dehalogenase-homologous genes in deep subseafloor sedimentary metagenomes.</title>
        <authorList>
            <person name="Kawai M."/>
            <person name="Futagami T."/>
            <person name="Toyoda A."/>
            <person name="Takaki Y."/>
            <person name="Nishi S."/>
            <person name="Hori S."/>
            <person name="Arai W."/>
            <person name="Tsubouchi T."/>
            <person name="Morono Y."/>
            <person name="Uchiyama I."/>
            <person name="Ito T."/>
            <person name="Fujiyama A."/>
            <person name="Inagaki F."/>
            <person name="Takami H."/>
        </authorList>
    </citation>
    <scope>NUCLEOTIDE SEQUENCE</scope>
    <source>
        <strain evidence="1">Expedition CK06-06</strain>
    </source>
</reference>
<evidence type="ECO:0000313" key="1">
    <source>
        <dbReference type="EMBL" id="GAI46150.1"/>
    </source>
</evidence>
<gene>
    <name evidence="1" type="ORF">S06H3_43536</name>
</gene>
<dbReference type="AlphaFoldDB" id="X1Q501"/>
<dbReference type="EMBL" id="BARV01027012">
    <property type="protein sequence ID" value="GAI46150.1"/>
    <property type="molecule type" value="Genomic_DNA"/>
</dbReference>
<sequence length="60" mass="6990">MTLEKAKEILTLFYNGYKSLPDPELLEAARLSVEAIKWRQLMKRDYGSWFGLLLPGETEE</sequence>